<dbReference type="InterPro" id="IPR002347">
    <property type="entry name" value="SDR_fam"/>
</dbReference>
<dbReference type="AlphaFoldDB" id="A0A838YS36"/>
<dbReference type="PANTHER" id="PTHR42901">
    <property type="entry name" value="ALCOHOL DEHYDROGENASE"/>
    <property type="match status" value="1"/>
</dbReference>
<evidence type="ECO:0000256" key="2">
    <source>
        <dbReference type="ARBA" id="ARBA00023002"/>
    </source>
</evidence>
<comment type="caution">
    <text evidence="3">The sequence shown here is derived from an EMBL/GenBank/DDBJ whole genome shotgun (WGS) entry which is preliminary data.</text>
</comment>
<evidence type="ECO:0000256" key="1">
    <source>
        <dbReference type="ARBA" id="ARBA00006484"/>
    </source>
</evidence>
<dbReference type="SUPFAM" id="SSF51735">
    <property type="entry name" value="NAD(P)-binding Rossmann-fold domains"/>
    <property type="match status" value="1"/>
</dbReference>
<protein>
    <submittedName>
        <fullName evidence="3">SDR family NAD(P)-dependent oxidoreductase</fullName>
    </submittedName>
</protein>
<accession>A0A838YS36</accession>
<dbReference type="InterPro" id="IPR036291">
    <property type="entry name" value="NAD(P)-bd_dom_sf"/>
</dbReference>
<dbReference type="Pfam" id="PF00106">
    <property type="entry name" value="adh_short"/>
    <property type="match status" value="1"/>
</dbReference>
<evidence type="ECO:0000313" key="4">
    <source>
        <dbReference type="Proteomes" id="UP000585327"/>
    </source>
</evidence>
<evidence type="ECO:0000313" key="3">
    <source>
        <dbReference type="EMBL" id="MBA4724141.1"/>
    </source>
</evidence>
<dbReference type="EMBL" id="JACETM010000024">
    <property type="protein sequence ID" value="MBA4724141.1"/>
    <property type="molecule type" value="Genomic_DNA"/>
</dbReference>
<dbReference type="GO" id="GO:0016491">
    <property type="term" value="F:oxidoreductase activity"/>
    <property type="evidence" value="ECO:0007669"/>
    <property type="project" value="UniProtKB-KW"/>
</dbReference>
<dbReference type="Proteomes" id="UP000585327">
    <property type="component" value="Unassembled WGS sequence"/>
</dbReference>
<dbReference type="PRINTS" id="PR00081">
    <property type="entry name" value="GDHRDH"/>
</dbReference>
<gene>
    <name evidence="3" type="ORF">H2021_02875</name>
</gene>
<sequence>MNSLINKNILVTGSNKGIGKELAIGLGSQGANIILLGRNSTGLDEVYDDLQKSRNTSPMIIECDLEKLDEKQGQEINDSILGSYGHLDAVINNASIIGKMSSLSDYDLKTWNSVLNINLTASFLLTKSLLPALTGSKMPRIIFTSSGVALTGRAFWGAYAISKAATKSMAEIFKEELEGTSHIKVFNFDPGATRTSMRAFAYPAEDPSKLKEPRELLKCYEWLLSDESKDANDLYFTFNSFN</sequence>
<dbReference type="Gene3D" id="3.40.50.720">
    <property type="entry name" value="NAD(P)-binding Rossmann-like Domain"/>
    <property type="match status" value="1"/>
</dbReference>
<name>A0A838YS36_9GAMM</name>
<reference evidence="3 4" key="1">
    <citation type="submission" date="2020-06" db="EMBL/GenBank/DDBJ databases">
        <title>Dysbiosis in marine aquaculture revealed through microbiome analysis: reverse ecology for environmental sustainability.</title>
        <authorList>
            <person name="Haro-Moreno J.M."/>
            <person name="Coutinho F.H."/>
            <person name="Zaragoza-Solas A."/>
            <person name="Picazo A."/>
            <person name="Almagro-Moreno S."/>
            <person name="Lopez-Perez M."/>
        </authorList>
    </citation>
    <scope>NUCLEOTIDE SEQUENCE [LARGE SCALE GENOMIC DNA]</scope>
    <source>
        <strain evidence="3">MCMED-G42</strain>
    </source>
</reference>
<dbReference type="PANTHER" id="PTHR42901:SF1">
    <property type="entry name" value="ALCOHOL DEHYDROGENASE"/>
    <property type="match status" value="1"/>
</dbReference>
<comment type="similarity">
    <text evidence="1">Belongs to the short-chain dehydrogenases/reductases (SDR) family.</text>
</comment>
<keyword evidence="2" id="KW-0560">Oxidoreductase</keyword>
<organism evidence="3 4">
    <name type="scientific">SAR86 cluster bacterium</name>
    <dbReference type="NCBI Taxonomy" id="2030880"/>
    <lineage>
        <taxon>Bacteria</taxon>
        <taxon>Pseudomonadati</taxon>
        <taxon>Pseudomonadota</taxon>
        <taxon>Gammaproteobacteria</taxon>
        <taxon>SAR86 cluster</taxon>
    </lineage>
</organism>
<proteinExistence type="inferred from homology"/>